<gene>
    <name evidence="2" type="ORF">B2A_00662</name>
</gene>
<dbReference type="SUPFAM" id="SSF52374">
    <property type="entry name" value="Nucleotidylyl transferase"/>
    <property type="match status" value="1"/>
</dbReference>
<dbReference type="EC" id="6.1.1.19" evidence="2"/>
<dbReference type="InterPro" id="IPR014729">
    <property type="entry name" value="Rossmann-like_a/b/a_fold"/>
</dbReference>
<evidence type="ECO:0000259" key="1">
    <source>
        <dbReference type="Pfam" id="PF00750"/>
    </source>
</evidence>
<feature type="non-terminal residue" evidence="2">
    <location>
        <position position="1"/>
    </location>
</feature>
<dbReference type="AlphaFoldDB" id="T1B496"/>
<comment type="caution">
    <text evidence="2">The sequence shown here is derived from an EMBL/GenBank/DDBJ whole genome shotgun (WGS) entry which is preliminary data.</text>
</comment>
<reference evidence="2" key="2">
    <citation type="journal article" date="2014" name="ISME J.">
        <title>Microbial stratification in low pH oxic and suboxic macroscopic growths along an acid mine drainage.</title>
        <authorList>
            <person name="Mendez-Garcia C."/>
            <person name="Mesa V."/>
            <person name="Sprenger R.R."/>
            <person name="Richter M."/>
            <person name="Diez M.S."/>
            <person name="Solano J."/>
            <person name="Bargiela R."/>
            <person name="Golyshina O.V."/>
            <person name="Manteca A."/>
            <person name="Ramos J.L."/>
            <person name="Gallego J.R."/>
            <person name="Llorente I."/>
            <person name="Martins Dos Santos V.A."/>
            <person name="Jensen O.N."/>
            <person name="Pelaez A.I."/>
            <person name="Sanchez J."/>
            <person name="Ferrer M."/>
        </authorList>
    </citation>
    <scope>NUCLEOTIDE SEQUENCE</scope>
</reference>
<sequence length="196" mass="22621">YSERSLYAEGRVVQLMDLLAKRHETYTHDGALWFRASAHGDEKDRVLMRANGAYTYFAPDLAYHLDKMRRGYDQLINVLGSDHHGYAPRIRAGLEALGEDPGRLEVRLVQFAVLYRAGQRIQMSTRSGSFVTLRELIDEVGRDAARFFYVLRSEAQHLDFDLDLAKSQSQENPVYYVQYAHARIRKPLPRKRGSRS</sequence>
<dbReference type="PANTHER" id="PTHR11956">
    <property type="entry name" value="ARGINYL-TRNA SYNTHETASE"/>
    <property type="match status" value="1"/>
</dbReference>
<evidence type="ECO:0000313" key="2">
    <source>
        <dbReference type="EMBL" id="EQD67746.1"/>
    </source>
</evidence>
<accession>T1B496</accession>
<keyword evidence="2" id="KW-0436">Ligase</keyword>
<dbReference type="GO" id="GO:0005524">
    <property type="term" value="F:ATP binding"/>
    <property type="evidence" value="ECO:0007669"/>
    <property type="project" value="InterPro"/>
</dbReference>
<dbReference type="InterPro" id="IPR001278">
    <property type="entry name" value="Arg-tRNA-ligase"/>
</dbReference>
<reference evidence="2" key="1">
    <citation type="submission" date="2013-08" db="EMBL/GenBank/DDBJ databases">
        <authorList>
            <person name="Mendez C."/>
            <person name="Richter M."/>
            <person name="Ferrer M."/>
            <person name="Sanchez J."/>
        </authorList>
    </citation>
    <scope>NUCLEOTIDE SEQUENCE</scope>
</reference>
<proteinExistence type="predicted"/>
<dbReference type="GO" id="GO:0006420">
    <property type="term" value="P:arginyl-tRNA aminoacylation"/>
    <property type="evidence" value="ECO:0007669"/>
    <property type="project" value="InterPro"/>
</dbReference>
<dbReference type="PANTHER" id="PTHR11956:SF5">
    <property type="entry name" value="ARGININE--TRNA LIGASE, CYTOPLASMIC"/>
    <property type="match status" value="1"/>
</dbReference>
<dbReference type="EMBL" id="AUZZ01000517">
    <property type="protein sequence ID" value="EQD67746.1"/>
    <property type="molecule type" value="Genomic_DNA"/>
</dbReference>
<dbReference type="InterPro" id="IPR035684">
    <property type="entry name" value="ArgRS_core"/>
</dbReference>
<protein>
    <submittedName>
        <fullName evidence="2">Arginyl-tRNA synthetase</fullName>
        <ecNumber evidence="2">6.1.1.19</ecNumber>
    </submittedName>
</protein>
<dbReference type="Gene3D" id="3.40.50.620">
    <property type="entry name" value="HUPs"/>
    <property type="match status" value="1"/>
</dbReference>
<keyword evidence="2" id="KW-0030">Aminoacyl-tRNA synthetase</keyword>
<organism evidence="2">
    <name type="scientific">mine drainage metagenome</name>
    <dbReference type="NCBI Taxonomy" id="410659"/>
    <lineage>
        <taxon>unclassified sequences</taxon>
        <taxon>metagenomes</taxon>
        <taxon>ecological metagenomes</taxon>
    </lineage>
</organism>
<dbReference type="Pfam" id="PF00750">
    <property type="entry name" value="tRNA-synt_1d"/>
    <property type="match status" value="1"/>
</dbReference>
<feature type="domain" description="Arginyl-tRNA synthetase catalytic core" evidence="1">
    <location>
        <begin position="11"/>
        <end position="143"/>
    </location>
</feature>
<dbReference type="GO" id="GO:0004814">
    <property type="term" value="F:arginine-tRNA ligase activity"/>
    <property type="evidence" value="ECO:0007669"/>
    <property type="project" value="UniProtKB-EC"/>
</dbReference>
<name>T1B496_9ZZZZ</name>